<evidence type="ECO:0000313" key="8">
    <source>
        <dbReference type="Proteomes" id="UP001107558"/>
    </source>
</evidence>
<evidence type="ECO:0000256" key="3">
    <source>
        <dbReference type="ARBA" id="ARBA00022859"/>
    </source>
</evidence>
<organism evidence="7 8">
    <name type="scientific">Polypedilum vanderplanki</name>
    <name type="common">Sleeping chironomid midge</name>
    <dbReference type="NCBI Taxonomy" id="319348"/>
    <lineage>
        <taxon>Eukaryota</taxon>
        <taxon>Metazoa</taxon>
        <taxon>Ecdysozoa</taxon>
        <taxon>Arthropoda</taxon>
        <taxon>Hexapoda</taxon>
        <taxon>Insecta</taxon>
        <taxon>Pterygota</taxon>
        <taxon>Neoptera</taxon>
        <taxon>Endopterygota</taxon>
        <taxon>Diptera</taxon>
        <taxon>Nematocera</taxon>
        <taxon>Chironomoidea</taxon>
        <taxon>Chironomidae</taxon>
        <taxon>Chironominae</taxon>
        <taxon>Polypedilum</taxon>
        <taxon>Polypedilum</taxon>
    </lineage>
</organism>
<keyword evidence="4" id="KW-0472">Membrane</keyword>
<dbReference type="Pfam" id="PF01510">
    <property type="entry name" value="Amidase_2"/>
    <property type="match status" value="1"/>
</dbReference>
<feature type="domain" description="Peptidoglycan recognition protein family" evidence="6">
    <location>
        <begin position="133"/>
        <end position="274"/>
    </location>
</feature>
<dbReference type="AlphaFoldDB" id="A0A9J6CFM2"/>
<dbReference type="InterPro" id="IPR015510">
    <property type="entry name" value="PGRP"/>
</dbReference>
<evidence type="ECO:0000313" key="7">
    <source>
        <dbReference type="EMBL" id="KAG5680993.1"/>
    </source>
</evidence>
<keyword evidence="4" id="KW-1133">Transmembrane helix</keyword>
<protein>
    <recommendedName>
        <fullName evidence="9">Peptidoglycan recognition protein</fullName>
    </recommendedName>
</protein>
<dbReference type="GO" id="GO:0008270">
    <property type="term" value="F:zinc ion binding"/>
    <property type="evidence" value="ECO:0007669"/>
    <property type="project" value="InterPro"/>
</dbReference>
<keyword evidence="4" id="KW-0812">Transmembrane</keyword>
<evidence type="ECO:0000256" key="2">
    <source>
        <dbReference type="ARBA" id="ARBA00022588"/>
    </source>
</evidence>
<keyword evidence="2" id="KW-0399">Innate immunity</keyword>
<dbReference type="GO" id="GO:0045087">
    <property type="term" value="P:innate immune response"/>
    <property type="evidence" value="ECO:0007669"/>
    <property type="project" value="UniProtKB-KW"/>
</dbReference>
<keyword evidence="3" id="KW-0391">Immunity</keyword>
<evidence type="ECO:0000259" key="6">
    <source>
        <dbReference type="SMART" id="SM00701"/>
    </source>
</evidence>
<keyword evidence="8" id="KW-1185">Reference proteome</keyword>
<sequence>MFQKNHNCTPQNNDFNQSIVETQNINQSSTKMNDVSLNNSSHIQMGTRVIYNGPVMISNSIQNSETNKIYKCGCCDISQKTLKRILNLFAMVFVVLLSTFVVLAFFLRNTHDNKSEILKPEIKLKTPSNSEIYRFYTREDWNASKAEPYFKLIHPIKRVIISHTVMRECYVEKECIWIVQEIQRLHKNWDFGDIGFNFVIMNDGSIFEGRGWDIMGAHTRGFNNNSIGIVYNGNFQTQSPPQKQILAGFSLLEEGVRLGKLSPDFKIYGMRQFQSNESPGEAFFQMIKTWKNWSEDIDECCPKPT</sequence>
<dbReference type="InterPro" id="IPR036505">
    <property type="entry name" value="Amidase/PGRP_sf"/>
</dbReference>
<evidence type="ECO:0000256" key="1">
    <source>
        <dbReference type="ARBA" id="ARBA00007553"/>
    </source>
</evidence>
<accession>A0A9J6CFM2</accession>
<dbReference type="InterPro" id="IPR002502">
    <property type="entry name" value="Amidase_domain"/>
</dbReference>
<dbReference type="SMART" id="SM00701">
    <property type="entry name" value="PGRP"/>
    <property type="match status" value="1"/>
</dbReference>
<dbReference type="PANTHER" id="PTHR11022">
    <property type="entry name" value="PEPTIDOGLYCAN RECOGNITION PROTEIN"/>
    <property type="match status" value="1"/>
</dbReference>
<comment type="caution">
    <text evidence="7">The sequence shown here is derived from an EMBL/GenBank/DDBJ whole genome shotgun (WGS) entry which is preliminary data.</text>
</comment>
<dbReference type="CDD" id="cd06583">
    <property type="entry name" value="PGRP"/>
    <property type="match status" value="1"/>
</dbReference>
<feature type="transmembrane region" description="Helical" evidence="4">
    <location>
        <begin position="85"/>
        <end position="107"/>
    </location>
</feature>
<gene>
    <name evidence="7" type="ORF">PVAND_010467</name>
</gene>
<comment type="similarity">
    <text evidence="1">Belongs to the N-acetylmuramoyl-L-alanine amidase 2 family.</text>
</comment>
<dbReference type="PANTHER" id="PTHR11022:SF41">
    <property type="entry name" value="PEPTIDOGLYCAN-RECOGNITION PROTEIN LC-RELATED"/>
    <property type="match status" value="1"/>
</dbReference>
<name>A0A9J6CFM2_POLVA</name>
<reference evidence="7" key="1">
    <citation type="submission" date="2021-03" db="EMBL/GenBank/DDBJ databases">
        <title>Chromosome level genome of the anhydrobiotic midge Polypedilum vanderplanki.</title>
        <authorList>
            <person name="Yoshida Y."/>
            <person name="Kikawada T."/>
            <person name="Gusev O."/>
        </authorList>
    </citation>
    <scope>NUCLEOTIDE SEQUENCE</scope>
    <source>
        <strain evidence="7">NIAS01</strain>
        <tissue evidence="7">Whole body or cell culture</tissue>
    </source>
</reference>
<evidence type="ECO:0000256" key="4">
    <source>
        <dbReference type="SAM" id="Phobius"/>
    </source>
</evidence>
<dbReference type="Proteomes" id="UP001107558">
    <property type="component" value="Chromosome 1"/>
</dbReference>
<dbReference type="SUPFAM" id="SSF55846">
    <property type="entry name" value="N-acetylmuramoyl-L-alanine amidase-like"/>
    <property type="match status" value="1"/>
</dbReference>
<dbReference type="FunFam" id="3.40.80.10:FF:000001">
    <property type="entry name" value="Peptidoglycan recognition protein 1"/>
    <property type="match status" value="1"/>
</dbReference>
<dbReference type="OrthoDB" id="10001926at2759"/>
<proteinExistence type="inferred from homology"/>
<dbReference type="GO" id="GO:0008745">
    <property type="term" value="F:N-acetylmuramoyl-L-alanine amidase activity"/>
    <property type="evidence" value="ECO:0007669"/>
    <property type="project" value="InterPro"/>
</dbReference>
<dbReference type="InterPro" id="IPR006619">
    <property type="entry name" value="PGRP_domain_met/bac"/>
</dbReference>
<evidence type="ECO:0000259" key="5">
    <source>
        <dbReference type="SMART" id="SM00644"/>
    </source>
</evidence>
<dbReference type="Gene3D" id="3.40.80.10">
    <property type="entry name" value="Peptidoglycan recognition protein-like"/>
    <property type="match status" value="1"/>
</dbReference>
<evidence type="ECO:0008006" key="9">
    <source>
        <dbReference type="Google" id="ProtNLM"/>
    </source>
</evidence>
<dbReference type="EMBL" id="JADBJN010000001">
    <property type="protein sequence ID" value="KAG5680993.1"/>
    <property type="molecule type" value="Genomic_DNA"/>
</dbReference>
<dbReference type="GO" id="GO:0009253">
    <property type="term" value="P:peptidoglycan catabolic process"/>
    <property type="evidence" value="ECO:0007669"/>
    <property type="project" value="InterPro"/>
</dbReference>
<dbReference type="SMART" id="SM00644">
    <property type="entry name" value="Ami_2"/>
    <property type="match status" value="1"/>
</dbReference>
<feature type="domain" description="N-acetylmuramoyl-L-alanine amidase" evidence="5">
    <location>
        <begin position="141"/>
        <end position="280"/>
    </location>
</feature>